<evidence type="ECO:0000256" key="6">
    <source>
        <dbReference type="SAM" id="MobiDB-lite"/>
    </source>
</evidence>
<organism evidence="9 10">
    <name type="scientific">Ampelomyces quisqualis</name>
    <name type="common">Powdery mildew agent</name>
    <dbReference type="NCBI Taxonomy" id="50730"/>
    <lineage>
        <taxon>Eukaryota</taxon>
        <taxon>Fungi</taxon>
        <taxon>Dikarya</taxon>
        <taxon>Ascomycota</taxon>
        <taxon>Pezizomycotina</taxon>
        <taxon>Dothideomycetes</taxon>
        <taxon>Pleosporomycetidae</taxon>
        <taxon>Pleosporales</taxon>
        <taxon>Pleosporineae</taxon>
        <taxon>Phaeosphaeriaceae</taxon>
        <taxon>Ampelomyces</taxon>
    </lineage>
</organism>
<feature type="transmembrane region" description="Helical" evidence="7">
    <location>
        <begin position="177"/>
        <end position="201"/>
    </location>
</feature>
<dbReference type="PANTHER" id="PTHR33048">
    <property type="entry name" value="PTH11-LIKE INTEGRAL MEMBRANE PROTEIN (AFU_ORTHOLOGUE AFUA_5G11245)"/>
    <property type="match status" value="1"/>
</dbReference>
<dbReference type="OrthoDB" id="9976870at2759"/>
<evidence type="ECO:0000313" key="10">
    <source>
        <dbReference type="Proteomes" id="UP000800096"/>
    </source>
</evidence>
<feature type="transmembrane region" description="Helical" evidence="7">
    <location>
        <begin position="98"/>
        <end position="123"/>
    </location>
</feature>
<gene>
    <name evidence="9" type="ORF">BDU57DRAFT_595411</name>
</gene>
<reference evidence="9" key="1">
    <citation type="journal article" date="2020" name="Stud. Mycol.">
        <title>101 Dothideomycetes genomes: a test case for predicting lifestyles and emergence of pathogens.</title>
        <authorList>
            <person name="Haridas S."/>
            <person name="Albert R."/>
            <person name="Binder M."/>
            <person name="Bloem J."/>
            <person name="Labutti K."/>
            <person name="Salamov A."/>
            <person name="Andreopoulos B."/>
            <person name="Baker S."/>
            <person name="Barry K."/>
            <person name="Bills G."/>
            <person name="Bluhm B."/>
            <person name="Cannon C."/>
            <person name="Castanera R."/>
            <person name="Culley D."/>
            <person name="Daum C."/>
            <person name="Ezra D."/>
            <person name="Gonzalez J."/>
            <person name="Henrissat B."/>
            <person name="Kuo A."/>
            <person name="Liang C."/>
            <person name="Lipzen A."/>
            <person name="Lutzoni F."/>
            <person name="Magnuson J."/>
            <person name="Mondo S."/>
            <person name="Nolan M."/>
            <person name="Ohm R."/>
            <person name="Pangilinan J."/>
            <person name="Park H.-J."/>
            <person name="Ramirez L."/>
            <person name="Alfaro M."/>
            <person name="Sun H."/>
            <person name="Tritt A."/>
            <person name="Yoshinaga Y."/>
            <person name="Zwiers L.-H."/>
            <person name="Turgeon B."/>
            <person name="Goodwin S."/>
            <person name="Spatafora J."/>
            <person name="Crous P."/>
            <person name="Grigoriev I."/>
        </authorList>
    </citation>
    <scope>NUCLEOTIDE SEQUENCE</scope>
    <source>
        <strain evidence="9">HMLAC05119</strain>
    </source>
</reference>
<proteinExistence type="inferred from homology"/>
<dbReference type="Proteomes" id="UP000800096">
    <property type="component" value="Unassembled WGS sequence"/>
</dbReference>
<keyword evidence="2 7" id="KW-0812">Transmembrane</keyword>
<dbReference type="InterPro" id="IPR049326">
    <property type="entry name" value="Rhodopsin_dom_fungi"/>
</dbReference>
<feature type="transmembrane region" description="Helical" evidence="7">
    <location>
        <begin position="135"/>
        <end position="157"/>
    </location>
</feature>
<keyword evidence="10" id="KW-1185">Reference proteome</keyword>
<evidence type="ECO:0000256" key="4">
    <source>
        <dbReference type="ARBA" id="ARBA00023136"/>
    </source>
</evidence>
<dbReference type="Pfam" id="PF20684">
    <property type="entry name" value="Fung_rhodopsin"/>
    <property type="match status" value="1"/>
</dbReference>
<feature type="transmembrane region" description="Helical" evidence="7">
    <location>
        <begin position="213"/>
        <end position="235"/>
    </location>
</feature>
<evidence type="ECO:0000259" key="8">
    <source>
        <dbReference type="Pfam" id="PF20684"/>
    </source>
</evidence>
<evidence type="ECO:0000256" key="7">
    <source>
        <dbReference type="SAM" id="Phobius"/>
    </source>
</evidence>
<accession>A0A6A5QN35</accession>
<evidence type="ECO:0000256" key="2">
    <source>
        <dbReference type="ARBA" id="ARBA00022692"/>
    </source>
</evidence>
<keyword evidence="4 7" id="KW-0472">Membrane</keyword>
<feature type="domain" description="Rhodopsin" evidence="8">
    <location>
        <begin position="119"/>
        <end position="382"/>
    </location>
</feature>
<feature type="transmembrane region" description="Helical" evidence="7">
    <location>
        <begin position="283"/>
        <end position="307"/>
    </location>
</feature>
<dbReference type="AlphaFoldDB" id="A0A6A5QN35"/>
<feature type="transmembrane region" description="Helical" evidence="7">
    <location>
        <begin position="319"/>
        <end position="339"/>
    </location>
</feature>
<comment type="similarity">
    <text evidence="5">Belongs to the SAT4 family.</text>
</comment>
<dbReference type="GO" id="GO:0016020">
    <property type="term" value="C:membrane"/>
    <property type="evidence" value="ECO:0007669"/>
    <property type="project" value="UniProtKB-SubCell"/>
</dbReference>
<dbReference type="PANTHER" id="PTHR33048:SF15">
    <property type="entry name" value="INTEGRAL MEMBRANE PROTEIN"/>
    <property type="match status" value="1"/>
</dbReference>
<evidence type="ECO:0000313" key="9">
    <source>
        <dbReference type="EMBL" id="KAF1916849.1"/>
    </source>
</evidence>
<name>A0A6A5QN35_AMPQU</name>
<keyword evidence="3 7" id="KW-1133">Transmembrane helix</keyword>
<feature type="region of interest" description="Disordered" evidence="6">
    <location>
        <begin position="384"/>
        <end position="426"/>
    </location>
</feature>
<evidence type="ECO:0000256" key="3">
    <source>
        <dbReference type="ARBA" id="ARBA00022989"/>
    </source>
</evidence>
<evidence type="ECO:0000256" key="1">
    <source>
        <dbReference type="ARBA" id="ARBA00004141"/>
    </source>
</evidence>
<comment type="subcellular location">
    <subcellularLocation>
        <location evidence="1">Membrane</location>
        <topology evidence="1">Multi-pass membrane protein</topology>
    </subcellularLocation>
</comment>
<dbReference type="EMBL" id="ML979135">
    <property type="protein sequence ID" value="KAF1916849.1"/>
    <property type="molecule type" value="Genomic_DNA"/>
</dbReference>
<protein>
    <recommendedName>
        <fullName evidence="8">Rhodopsin domain-containing protein</fullName>
    </recommendedName>
</protein>
<feature type="transmembrane region" description="Helical" evidence="7">
    <location>
        <begin position="351"/>
        <end position="373"/>
    </location>
</feature>
<dbReference type="InterPro" id="IPR052337">
    <property type="entry name" value="SAT4-like"/>
</dbReference>
<evidence type="ECO:0000256" key="5">
    <source>
        <dbReference type="ARBA" id="ARBA00038359"/>
    </source>
</evidence>
<sequence>MHNGGRRFPSPRYIWKLTSFAARDKRLEEPIDPFNDTSLYRSPPDTLCIRRKGTPDLPWRCGRIQLRTPYCCISSIVKMSMPVSNVDPSLKTITPDGLPLAIIVLSTIFLGLSIITVSLRTYIRIKKGTFGLDDCFMVAGCAAYTIATGLAVYDVYIGLGRVNADLNEWQQAQSLKYYIIWILIYVLALATVKSSICITILRIASTKINLRITVYVLLFVTWASFFITFIGTLLYCHPVRAIWTPMLVITGQATCAPVKTFIVIGHCATGKVNTHTLRTCADFFSVPAVSTILTDMALVVVPGIILWNTQMKKQAKLQAFGLLSFASIASIITMVRIPYVNKFGGMTDLSFWVAHTMLCSNIETGIGCICSSVPSLRHFLRRDTSGSDSKGLSQRAGGMAKTISQQRSRKLGQKEDNWEELGDGSSDRSVVMLHPTGIQKEQTFELDVELRHLEREAQGAPARC</sequence>